<evidence type="ECO:0000259" key="8">
    <source>
        <dbReference type="PROSITE" id="PS50850"/>
    </source>
</evidence>
<feature type="transmembrane region" description="Helical" evidence="6">
    <location>
        <begin position="201"/>
        <end position="218"/>
    </location>
</feature>
<feature type="transmembrane region" description="Helical" evidence="6">
    <location>
        <begin position="130"/>
        <end position="154"/>
    </location>
</feature>
<dbReference type="SUPFAM" id="SSF103473">
    <property type="entry name" value="MFS general substrate transporter"/>
    <property type="match status" value="1"/>
</dbReference>
<dbReference type="PANTHER" id="PTHR23513:SF6">
    <property type="entry name" value="MAJOR FACILITATOR SUPERFAMILY ASSOCIATED DOMAIN-CONTAINING PROTEIN"/>
    <property type="match status" value="1"/>
</dbReference>
<dbReference type="InterPro" id="IPR020846">
    <property type="entry name" value="MFS_dom"/>
</dbReference>
<keyword evidence="10" id="KW-1185">Reference proteome</keyword>
<sequence>MGQRFLIFALSRGLSVFGDMAAMSALAVHVFAETSSGLALSGLFVARVVPRVFGAFAGTLSDRLDLRRLLIICDVLSGALFAVMAVAQPSYWVLLALVLVAESVATVALPGSRTLVARSLPPERMGRANAVLMAATAMGFASGAGFGGLAAGLWGYQYALLANAGTFVVSALLLTLVPRVPPAPTTSSTVDGVRALLADREMVVVAVGMVGVALAAAMDRPALVALTQGELDAGGLGYGIALGAISIGVLAAAAFGGKQLFLTGILLQAAGHLLFGLAPWIALVAAAALVAGYGNGLENVSGTTLLQRAAPAGATGTVMGAVVSATFLADALGSLIGGPLVDLLGPRPVFWVASVLMVVCALVAKTSLQRRACKG</sequence>
<gene>
    <name evidence="9" type="ORF">ACFFQA_04365</name>
</gene>
<reference evidence="9 10" key="1">
    <citation type="submission" date="2024-09" db="EMBL/GenBank/DDBJ databases">
        <authorList>
            <person name="Sun Q."/>
            <person name="Mori K."/>
        </authorList>
    </citation>
    <scope>NUCLEOTIDE SEQUENCE [LARGE SCALE GENOMIC DNA]</scope>
    <source>
        <strain evidence="9 10">TBRC 7907</strain>
    </source>
</reference>
<dbReference type="InterPro" id="IPR011701">
    <property type="entry name" value="MFS"/>
</dbReference>
<feature type="signal peptide" evidence="7">
    <location>
        <begin position="1"/>
        <end position="21"/>
    </location>
</feature>
<dbReference type="PROSITE" id="PS50850">
    <property type="entry name" value="MFS"/>
    <property type="match status" value="1"/>
</dbReference>
<feature type="domain" description="Major facilitator superfamily (MFS) profile" evidence="8">
    <location>
        <begin position="187"/>
        <end position="375"/>
    </location>
</feature>
<evidence type="ECO:0000256" key="7">
    <source>
        <dbReference type="SAM" id="SignalP"/>
    </source>
</evidence>
<evidence type="ECO:0000256" key="2">
    <source>
        <dbReference type="ARBA" id="ARBA00022475"/>
    </source>
</evidence>
<feature type="transmembrane region" description="Helical" evidence="6">
    <location>
        <begin position="160"/>
        <end position="180"/>
    </location>
</feature>
<dbReference type="PANTHER" id="PTHR23513">
    <property type="entry name" value="INTEGRAL MEMBRANE EFFLUX PROTEIN-RELATED"/>
    <property type="match status" value="1"/>
</dbReference>
<feature type="chain" id="PRO_5046987841" evidence="7">
    <location>
        <begin position="22"/>
        <end position="375"/>
    </location>
</feature>
<dbReference type="InterPro" id="IPR036259">
    <property type="entry name" value="MFS_trans_sf"/>
</dbReference>
<feature type="transmembrane region" description="Helical" evidence="6">
    <location>
        <begin position="69"/>
        <end position="86"/>
    </location>
</feature>
<comment type="subcellular location">
    <subcellularLocation>
        <location evidence="1">Cell membrane</location>
        <topology evidence="1">Multi-pass membrane protein</topology>
    </subcellularLocation>
</comment>
<evidence type="ECO:0000256" key="5">
    <source>
        <dbReference type="ARBA" id="ARBA00023136"/>
    </source>
</evidence>
<dbReference type="RefSeq" id="WP_377850299.1">
    <property type="nucleotide sequence ID" value="NZ_JBHLZU010000003.1"/>
</dbReference>
<evidence type="ECO:0000256" key="3">
    <source>
        <dbReference type="ARBA" id="ARBA00022692"/>
    </source>
</evidence>
<dbReference type="Pfam" id="PF07690">
    <property type="entry name" value="MFS_1"/>
    <property type="match status" value="2"/>
</dbReference>
<feature type="transmembrane region" description="Helical" evidence="6">
    <location>
        <begin position="238"/>
        <end position="257"/>
    </location>
</feature>
<feature type="transmembrane region" description="Helical" evidence="6">
    <location>
        <begin position="349"/>
        <end position="368"/>
    </location>
</feature>
<dbReference type="InterPro" id="IPR022324">
    <property type="entry name" value="Bacilysin_exporter_BacE_put"/>
</dbReference>
<comment type="caution">
    <text evidence="9">The sequence shown here is derived from an EMBL/GenBank/DDBJ whole genome shotgun (WGS) entry which is preliminary data.</text>
</comment>
<evidence type="ECO:0000256" key="1">
    <source>
        <dbReference type="ARBA" id="ARBA00004651"/>
    </source>
</evidence>
<dbReference type="EMBL" id="JBHLZU010000003">
    <property type="protein sequence ID" value="MFB9903165.1"/>
    <property type="molecule type" value="Genomic_DNA"/>
</dbReference>
<keyword evidence="3 6" id="KW-0812">Transmembrane</keyword>
<dbReference type="PRINTS" id="PR01988">
    <property type="entry name" value="EXPORTERBACE"/>
</dbReference>
<keyword evidence="5 6" id="KW-0472">Membrane</keyword>
<name>A0ABV5ZRX3_9PSEU</name>
<feature type="transmembrane region" description="Helical" evidence="6">
    <location>
        <begin position="269"/>
        <end position="293"/>
    </location>
</feature>
<evidence type="ECO:0000313" key="10">
    <source>
        <dbReference type="Proteomes" id="UP001589693"/>
    </source>
</evidence>
<proteinExistence type="predicted"/>
<dbReference type="CDD" id="cd06173">
    <property type="entry name" value="MFS_MefA_like"/>
    <property type="match status" value="1"/>
</dbReference>
<keyword evidence="7" id="KW-0732">Signal</keyword>
<dbReference type="Gene3D" id="1.20.1250.20">
    <property type="entry name" value="MFS general substrate transporter like domains"/>
    <property type="match status" value="1"/>
</dbReference>
<protein>
    <submittedName>
        <fullName evidence="9">MFS transporter</fullName>
    </submittedName>
</protein>
<evidence type="ECO:0000256" key="6">
    <source>
        <dbReference type="SAM" id="Phobius"/>
    </source>
</evidence>
<keyword evidence="2" id="KW-1003">Cell membrane</keyword>
<keyword evidence="4 6" id="KW-1133">Transmembrane helix</keyword>
<evidence type="ECO:0000256" key="4">
    <source>
        <dbReference type="ARBA" id="ARBA00022989"/>
    </source>
</evidence>
<organism evidence="9 10">
    <name type="scientific">Allokutzneria oryzae</name>
    <dbReference type="NCBI Taxonomy" id="1378989"/>
    <lineage>
        <taxon>Bacteria</taxon>
        <taxon>Bacillati</taxon>
        <taxon>Actinomycetota</taxon>
        <taxon>Actinomycetes</taxon>
        <taxon>Pseudonocardiales</taxon>
        <taxon>Pseudonocardiaceae</taxon>
        <taxon>Allokutzneria</taxon>
    </lineage>
</organism>
<feature type="transmembrane region" description="Helical" evidence="6">
    <location>
        <begin position="92"/>
        <end position="109"/>
    </location>
</feature>
<evidence type="ECO:0000313" key="9">
    <source>
        <dbReference type="EMBL" id="MFB9903165.1"/>
    </source>
</evidence>
<dbReference type="Proteomes" id="UP001589693">
    <property type="component" value="Unassembled WGS sequence"/>
</dbReference>
<accession>A0ABV5ZRX3</accession>